<protein>
    <submittedName>
        <fullName evidence="1">Uncharacterized protein</fullName>
    </submittedName>
</protein>
<reference evidence="1 2" key="1">
    <citation type="submission" date="2018-06" db="EMBL/GenBank/DDBJ databases">
        <authorList>
            <consortium name="Pathogen Informatics"/>
            <person name="Doyle S."/>
        </authorList>
    </citation>
    <scope>NUCLEOTIDE SEQUENCE [LARGE SCALE GENOMIC DNA]</scope>
    <source>
        <strain evidence="1 2">NCTC12420</strain>
    </source>
</reference>
<evidence type="ECO:0000313" key="1">
    <source>
        <dbReference type="EMBL" id="SUI05053.1"/>
    </source>
</evidence>
<name>A0A379XX01_SALER</name>
<dbReference type="AlphaFoldDB" id="A0A379XX01"/>
<dbReference type="Proteomes" id="UP000254220">
    <property type="component" value="Unassembled WGS sequence"/>
</dbReference>
<dbReference type="EMBL" id="UGYB01000001">
    <property type="protein sequence ID" value="SUI05053.1"/>
    <property type="molecule type" value="Genomic_DNA"/>
</dbReference>
<proteinExistence type="predicted"/>
<sequence>MLAQTEAFTRQTFNPVGVHARVEHFSWRR</sequence>
<accession>A0A379XX01</accession>
<gene>
    <name evidence="1" type="ORF">NCTC12420_04962</name>
</gene>
<evidence type="ECO:0000313" key="2">
    <source>
        <dbReference type="Proteomes" id="UP000254220"/>
    </source>
</evidence>
<organism evidence="1 2">
    <name type="scientific">Salmonella enterica subsp. indica</name>
    <dbReference type="NCBI Taxonomy" id="59207"/>
    <lineage>
        <taxon>Bacteria</taxon>
        <taxon>Pseudomonadati</taxon>
        <taxon>Pseudomonadota</taxon>
        <taxon>Gammaproteobacteria</taxon>
        <taxon>Enterobacterales</taxon>
        <taxon>Enterobacteriaceae</taxon>
        <taxon>Salmonella</taxon>
    </lineage>
</organism>